<dbReference type="Proteomes" id="UP001151760">
    <property type="component" value="Unassembled WGS sequence"/>
</dbReference>
<gene>
    <name evidence="1" type="ORF">Tco_0727036</name>
</gene>
<name>A0ABQ4YJI6_9ASTR</name>
<evidence type="ECO:0000313" key="1">
    <source>
        <dbReference type="EMBL" id="GJS77155.1"/>
    </source>
</evidence>
<reference evidence="1" key="1">
    <citation type="journal article" date="2022" name="Int. J. Mol. Sci.">
        <title>Draft Genome of Tanacetum Coccineum: Genomic Comparison of Closely Related Tanacetum-Family Plants.</title>
        <authorList>
            <person name="Yamashiro T."/>
            <person name="Shiraishi A."/>
            <person name="Nakayama K."/>
            <person name="Satake H."/>
        </authorList>
    </citation>
    <scope>NUCLEOTIDE SEQUENCE</scope>
</reference>
<proteinExistence type="predicted"/>
<comment type="caution">
    <text evidence="1">The sequence shown here is derived from an EMBL/GenBank/DDBJ whole genome shotgun (WGS) entry which is preliminary data.</text>
</comment>
<dbReference type="EMBL" id="BQNB010010427">
    <property type="protein sequence ID" value="GJS77155.1"/>
    <property type="molecule type" value="Genomic_DNA"/>
</dbReference>
<keyword evidence="2" id="KW-1185">Reference proteome</keyword>
<accession>A0ABQ4YJI6</accession>
<evidence type="ECO:0000313" key="2">
    <source>
        <dbReference type="Proteomes" id="UP001151760"/>
    </source>
</evidence>
<sequence length="107" mass="11609">MIPIHRLEDQVIIGETSLAFSLEVAHNRVQRVRGDAAARRLSLIDSILLLVEPLSARNLTGEASSSMDFTMAVTTSLSTTFAQTNPAPTVLSIDVPPSPKIVLRRKS</sequence>
<reference evidence="1" key="2">
    <citation type="submission" date="2022-01" db="EMBL/GenBank/DDBJ databases">
        <authorList>
            <person name="Yamashiro T."/>
            <person name="Shiraishi A."/>
            <person name="Satake H."/>
            <person name="Nakayama K."/>
        </authorList>
    </citation>
    <scope>NUCLEOTIDE SEQUENCE</scope>
</reference>
<protein>
    <submittedName>
        <fullName evidence="1">Uncharacterized protein</fullName>
    </submittedName>
</protein>
<organism evidence="1 2">
    <name type="scientific">Tanacetum coccineum</name>
    <dbReference type="NCBI Taxonomy" id="301880"/>
    <lineage>
        <taxon>Eukaryota</taxon>
        <taxon>Viridiplantae</taxon>
        <taxon>Streptophyta</taxon>
        <taxon>Embryophyta</taxon>
        <taxon>Tracheophyta</taxon>
        <taxon>Spermatophyta</taxon>
        <taxon>Magnoliopsida</taxon>
        <taxon>eudicotyledons</taxon>
        <taxon>Gunneridae</taxon>
        <taxon>Pentapetalae</taxon>
        <taxon>asterids</taxon>
        <taxon>campanulids</taxon>
        <taxon>Asterales</taxon>
        <taxon>Asteraceae</taxon>
        <taxon>Asteroideae</taxon>
        <taxon>Anthemideae</taxon>
        <taxon>Anthemidinae</taxon>
        <taxon>Tanacetum</taxon>
    </lineage>
</organism>